<accession>A0ABM8BGA1</accession>
<name>A0ABM8BGA1_9LACO</name>
<feature type="transmembrane region" description="Helical" evidence="1">
    <location>
        <begin position="209"/>
        <end position="228"/>
    </location>
</feature>
<keyword evidence="1" id="KW-1133">Transmembrane helix</keyword>
<feature type="transmembrane region" description="Helical" evidence="1">
    <location>
        <begin position="170"/>
        <end position="188"/>
    </location>
</feature>
<proteinExistence type="predicted"/>
<feature type="transmembrane region" description="Helical" evidence="1">
    <location>
        <begin position="143"/>
        <end position="164"/>
    </location>
</feature>
<dbReference type="RefSeq" id="WP_317637994.1">
    <property type="nucleotide sequence ID" value="NZ_AP026803.1"/>
</dbReference>
<evidence type="ECO:0000313" key="2">
    <source>
        <dbReference type="EMBL" id="BDR60287.1"/>
    </source>
</evidence>
<organism evidence="2 3">
    <name type="scientific">Lactobacillus xylocopicola</name>
    <dbReference type="NCBI Taxonomy" id="2976676"/>
    <lineage>
        <taxon>Bacteria</taxon>
        <taxon>Bacillati</taxon>
        <taxon>Bacillota</taxon>
        <taxon>Bacilli</taxon>
        <taxon>Lactobacillales</taxon>
        <taxon>Lactobacillaceae</taxon>
        <taxon>Lactobacillus</taxon>
    </lineage>
</organism>
<keyword evidence="1" id="KW-0472">Membrane</keyword>
<keyword evidence="1" id="KW-0812">Transmembrane</keyword>
<dbReference type="Proteomes" id="UP001321741">
    <property type="component" value="Chromosome"/>
</dbReference>
<protein>
    <recommendedName>
        <fullName evidence="4">Integral membrane protein</fullName>
    </recommendedName>
</protein>
<keyword evidence="3" id="KW-1185">Reference proteome</keyword>
<feature type="transmembrane region" description="Helical" evidence="1">
    <location>
        <begin position="6"/>
        <end position="24"/>
    </location>
</feature>
<evidence type="ECO:0008006" key="4">
    <source>
        <dbReference type="Google" id="ProtNLM"/>
    </source>
</evidence>
<evidence type="ECO:0000256" key="1">
    <source>
        <dbReference type="SAM" id="Phobius"/>
    </source>
</evidence>
<gene>
    <name evidence="2" type="ORF">KIM322_05480</name>
</gene>
<evidence type="ECO:0000313" key="3">
    <source>
        <dbReference type="Proteomes" id="UP001321741"/>
    </source>
</evidence>
<dbReference type="EMBL" id="AP026803">
    <property type="protein sequence ID" value="BDR60287.1"/>
    <property type="molecule type" value="Genomic_DNA"/>
</dbReference>
<reference evidence="2 3" key="1">
    <citation type="journal article" date="2023" name="Microbiol. Spectr.">
        <title>Symbiosis of Carpenter Bees with Uncharacterized Lactic Acid Bacteria Showing NAD Auxotrophy.</title>
        <authorList>
            <person name="Kawasaki S."/>
            <person name="Ozawa K."/>
            <person name="Mori T."/>
            <person name="Yamamoto A."/>
            <person name="Ito M."/>
            <person name="Ohkuma M."/>
            <person name="Sakamoto M."/>
            <person name="Matsutani M."/>
        </authorList>
    </citation>
    <scope>NUCLEOTIDE SEQUENCE [LARGE SCALE GENOMIC DNA]</scope>
    <source>
        <strain evidence="2 3">Kim32-2</strain>
    </source>
</reference>
<sequence length="239" mass="26165">MKSSNILVRIIFVALVCVSGFMLLRSPVTINEPNVHGMAKTALKKAVDEKGNTSVKDSLQLAQSFGLIDKVIDQLPQKYHYDLSYISLYKLSASYQENGEITAENLNLPEKNEIQKAVNSGMTAKINESLDQNSDQLKQGISLFHYFCLGILIVLILAAVLGLFGKSWAAGALLLAAVASFGMLQYFANSFVRGLQTELDKSITLATSSSLWLGLALGVLTSVGWIIYTRLNKKEVVKE</sequence>